<organism evidence="1 2">
    <name type="scientific">Eutrema salsugineum</name>
    <name type="common">Saltwater cress</name>
    <name type="synonym">Sisymbrium salsugineum</name>
    <dbReference type="NCBI Taxonomy" id="72664"/>
    <lineage>
        <taxon>Eukaryota</taxon>
        <taxon>Viridiplantae</taxon>
        <taxon>Streptophyta</taxon>
        <taxon>Embryophyta</taxon>
        <taxon>Tracheophyta</taxon>
        <taxon>Spermatophyta</taxon>
        <taxon>Magnoliopsida</taxon>
        <taxon>eudicotyledons</taxon>
        <taxon>Gunneridae</taxon>
        <taxon>Pentapetalae</taxon>
        <taxon>rosids</taxon>
        <taxon>malvids</taxon>
        <taxon>Brassicales</taxon>
        <taxon>Brassicaceae</taxon>
        <taxon>Eutremeae</taxon>
        <taxon>Eutrema</taxon>
    </lineage>
</organism>
<accession>V4LWC7</accession>
<dbReference type="NCBIfam" id="TIGR01572">
    <property type="entry name" value="A_thl_para_3677"/>
    <property type="match status" value="1"/>
</dbReference>
<protein>
    <submittedName>
        <fullName evidence="1">Uncharacterized protein</fullName>
    </submittedName>
</protein>
<reference evidence="1 2" key="1">
    <citation type="journal article" date="2013" name="Front. Plant Sci.">
        <title>The Reference Genome of the Halophytic Plant Eutrema salsugineum.</title>
        <authorList>
            <person name="Yang R."/>
            <person name="Jarvis D.E."/>
            <person name="Chen H."/>
            <person name="Beilstein M.A."/>
            <person name="Grimwood J."/>
            <person name="Jenkins J."/>
            <person name="Shu S."/>
            <person name="Prochnik S."/>
            <person name="Xin M."/>
            <person name="Ma C."/>
            <person name="Schmutz J."/>
            <person name="Wing R.A."/>
            <person name="Mitchell-Olds T."/>
            <person name="Schumaker K.S."/>
            <person name="Wang X."/>
        </authorList>
    </citation>
    <scope>NUCLEOTIDE SEQUENCE [LARGE SCALE GENOMIC DNA]</scope>
</reference>
<dbReference type="STRING" id="72664.V4LWC7"/>
<dbReference type="Pfam" id="PF04776">
    <property type="entry name" value="protein_MS5"/>
    <property type="match status" value="1"/>
</dbReference>
<dbReference type="OMA" id="KTRSMEF"/>
<dbReference type="PANTHER" id="PTHR31260">
    <property type="entry name" value="CYSTATIN/MONELLIN SUPERFAMILY PROTEIN"/>
    <property type="match status" value="1"/>
</dbReference>
<sequence>MVLVAGEIRNQEETMAHVAVDMAARKAEYYRALEKARGSRFIRRVHICGLIQRICNDKKSPCPGLVLLYARLGLHRYNLLQGKNLELRSVKKYTQTTGTAAYTYHITMEAMDPAIDSLQTFETKVYENTPGELDLSCRIARPLGEPKENQIKKNMLKKPVVITMPEWPPQNPFENCYVLNESELELEENHWVRLYLELAVAKPNRNTNPDVSNLKIVKVAIDTSTKDADDAEELNGKNVAVVYIHYKDSCEARVGKDVDRVAIVRRAFCERFDCFSLVGQTLSSDIIPKKGKKKKRRVQLLPCSLRLKPWLLSSPRRLKAYKYTGVGLSRCLLKARSTIEYVD</sequence>
<evidence type="ECO:0000313" key="1">
    <source>
        <dbReference type="EMBL" id="ESQ46832.1"/>
    </source>
</evidence>
<dbReference type="PANTHER" id="PTHR31260:SF39">
    <property type="entry name" value="BNAA09G28770D PROTEIN"/>
    <property type="match status" value="1"/>
</dbReference>
<gene>
    <name evidence="1" type="ORF">EUTSA_v10027826mg</name>
</gene>
<dbReference type="Proteomes" id="UP000030689">
    <property type="component" value="Unassembled WGS sequence"/>
</dbReference>
<evidence type="ECO:0000313" key="2">
    <source>
        <dbReference type="Proteomes" id="UP000030689"/>
    </source>
</evidence>
<dbReference type="Gramene" id="ESQ46832">
    <property type="protein sequence ID" value="ESQ46832"/>
    <property type="gene ID" value="EUTSA_v10027826mg"/>
</dbReference>
<dbReference type="OrthoDB" id="1625419at2759"/>
<dbReference type="EMBL" id="KI517416">
    <property type="protein sequence ID" value="ESQ46832.1"/>
    <property type="molecule type" value="Genomic_DNA"/>
</dbReference>
<name>V4LWC7_EUTSA</name>
<dbReference type="InterPro" id="IPR006462">
    <property type="entry name" value="MS5"/>
</dbReference>
<proteinExistence type="predicted"/>
<keyword evidence="2" id="KW-1185">Reference proteome</keyword>
<dbReference type="KEGG" id="eus:EUTSA_v10027826mg"/>
<dbReference type="AlphaFoldDB" id="V4LWC7"/>